<gene>
    <name evidence="3" type="ORF">F0L68_11395</name>
</gene>
<dbReference type="RefSeq" id="WP_149849487.1">
    <property type="nucleotide sequence ID" value="NZ_VUOB01000020.1"/>
</dbReference>
<evidence type="ECO:0000313" key="4">
    <source>
        <dbReference type="Proteomes" id="UP000323454"/>
    </source>
</evidence>
<dbReference type="GO" id="GO:0015833">
    <property type="term" value="P:peptide transport"/>
    <property type="evidence" value="ECO:0007669"/>
    <property type="project" value="TreeGrafter"/>
</dbReference>
<keyword evidence="1" id="KW-0732">Signal</keyword>
<dbReference type="Gene3D" id="3.10.105.10">
    <property type="entry name" value="Dipeptide-binding Protein, Domain 3"/>
    <property type="match status" value="1"/>
</dbReference>
<reference evidence="3 4" key="1">
    <citation type="submission" date="2019-09" db="EMBL/GenBank/DDBJ databases">
        <title>Goodfellowia gen. nov., a new genus of the Pseudonocardineae related to Actinoalloteichus, containing Goodfellowia coeruleoviolacea gen. nov., comb. nov. gen. nov., comb. nov.</title>
        <authorList>
            <person name="Labeda D."/>
        </authorList>
    </citation>
    <scope>NUCLEOTIDE SEQUENCE [LARGE SCALE GENOMIC DNA]</scope>
    <source>
        <strain evidence="3 4">AN110305</strain>
    </source>
</reference>
<dbReference type="PANTHER" id="PTHR30290:SF65">
    <property type="entry name" value="MONOACYL PHOSPHATIDYLINOSITOL TETRAMANNOSIDE-BINDING PROTEIN LPQW-RELATED"/>
    <property type="match status" value="1"/>
</dbReference>
<organism evidence="3 4">
    <name type="scientific">Solihabitans fulvus</name>
    <dbReference type="NCBI Taxonomy" id="1892852"/>
    <lineage>
        <taxon>Bacteria</taxon>
        <taxon>Bacillati</taxon>
        <taxon>Actinomycetota</taxon>
        <taxon>Actinomycetes</taxon>
        <taxon>Pseudonocardiales</taxon>
        <taxon>Pseudonocardiaceae</taxon>
        <taxon>Solihabitans</taxon>
    </lineage>
</organism>
<feature type="chain" id="PRO_5038709796" evidence="1">
    <location>
        <begin position="27"/>
        <end position="562"/>
    </location>
</feature>
<comment type="caution">
    <text evidence="3">The sequence shown here is derived from an EMBL/GenBank/DDBJ whole genome shotgun (WGS) entry which is preliminary data.</text>
</comment>
<sequence>MSRVPRRLAMVAAPITAALMLLTACGGSGTNSNAPAPKAALGQNDINPQDVANLKDGGELKYPVQDYPVQFNELQGDATSGDIPPITRSMMPTPSIEKADGTFTANKDYVDSIELKSKDPQQVVYKLNHKAKWSDGTPITWADYKSQWQAVSGKDKAFVVLSSSGYSAVSDITKGADDYEFTINFQPKYAEWFRLFQVLYPKSMTSNPDEFNKGWAEKPKVTGGPFKFGQADPTAKTVIVVRDDNWWGDRPKLDRIIFRNISTTGGAASMDALASGELDFSGIAGNLDAYKKAQTIPGVVFRKATLPNMRWVLFNGSGDSVVKDPELRKAIIRGIDVASITKAEVSQLIPDAKPLGNHIILDGFPGYQDNSAGYTYDAEAAKKKLDELGWKLDGQFRKKDGKQLTVRDVVPAGNKASDEEAKLVQNQLAAIGVEVKIDEVSNDGFFDKQVIPGNFDITHFANMDVTNLDTTTVDYKLGDGGDQNYGKVGNDKINALIAQASEELDDAKRMELFNQIDKQVWDLGHSLPLYRRPSIVAIKDKLANFGNEGLAATDYTKIGWLK</sequence>
<dbReference type="CDD" id="cd08501">
    <property type="entry name" value="PBP2_Lpqw"/>
    <property type="match status" value="1"/>
</dbReference>
<dbReference type="Gene3D" id="3.40.190.10">
    <property type="entry name" value="Periplasmic binding protein-like II"/>
    <property type="match status" value="1"/>
</dbReference>
<dbReference type="InterPro" id="IPR039424">
    <property type="entry name" value="SBP_5"/>
</dbReference>
<dbReference type="OrthoDB" id="7888869at2"/>
<dbReference type="PROSITE" id="PS51257">
    <property type="entry name" value="PROKAR_LIPOPROTEIN"/>
    <property type="match status" value="1"/>
</dbReference>
<evidence type="ECO:0000313" key="3">
    <source>
        <dbReference type="EMBL" id="KAA2262830.1"/>
    </source>
</evidence>
<proteinExistence type="predicted"/>
<dbReference type="InterPro" id="IPR000914">
    <property type="entry name" value="SBP_5_dom"/>
</dbReference>
<dbReference type="AlphaFoldDB" id="A0A5B2XJ36"/>
<evidence type="ECO:0000259" key="2">
    <source>
        <dbReference type="Pfam" id="PF00496"/>
    </source>
</evidence>
<dbReference type="PANTHER" id="PTHR30290">
    <property type="entry name" value="PERIPLASMIC BINDING COMPONENT OF ABC TRANSPORTER"/>
    <property type="match status" value="1"/>
</dbReference>
<feature type="signal peptide" evidence="1">
    <location>
        <begin position="1"/>
        <end position="26"/>
    </location>
</feature>
<feature type="domain" description="Solute-binding protein family 5" evidence="2">
    <location>
        <begin position="116"/>
        <end position="478"/>
    </location>
</feature>
<accession>A0A5B2XJ36</accession>
<keyword evidence="4" id="KW-1185">Reference proteome</keyword>
<dbReference type="SUPFAM" id="SSF53850">
    <property type="entry name" value="Periplasmic binding protein-like II"/>
    <property type="match status" value="1"/>
</dbReference>
<dbReference type="GO" id="GO:1904680">
    <property type="term" value="F:peptide transmembrane transporter activity"/>
    <property type="evidence" value="ECO:0007669"/>
    <property type="project" value="TreeGrafter"/>
</dbReference>
<protein>
    <submittedName>
        <fullName evidence="3">ABC transporter family substrate-binding protein</fullName>
    </submittedName>
</protein>
<dbReference type="Proteomes" id="UP000323454">
    <property type="component" value="Unassembled WGS sequence"/>
</dbReference>
<reference evidence="3 4" key="2">
    <citation type="submission" date="2019-09" db="EMBL/GenBank/DDBJ databases">
        <authorList>
            <person name="Jin C."/>
        </authorList>
    </citation>
    <scope>NUCLEOTIDE SEQUENCE [LARGE SCALE GENOMIC DNA]</scope>
    <source>
        <strain evidence="3 4">AN110305</strain>
    </source>
</reference>
<dbReference type="Gene3D" id="3.90.76.10">
    <property type="entry name" value="Dipeptide-binding Protein, Domain 1"/>
    <property type="match status" value="1"/>
</dbReference>
<evidence type="ECO:0000256" key="1">
    <source>
        <dbReference type="SAM" id="SignalP"/>
    </source>
</evidence>
<name>A0A5B2XJ36_9PSEU</name>
<dbReference type="Pfam" id="PF00496">
    <property type="entry name" value="SBP_bac_5"/>
    <property type="match status" value="1"/>
</dbReference>
<dbReference type="EMBL" id="VUOB01000020">
    <property type="protein sequence ID" value="KAA2262830.1"/>
    <property type="molecule type" value="Genomic_DNA"/>
</dbReference>